<evidence type="ECO:0000259" key="1">
    <source>
        <dbReference type="PROSITE" id="PS50206"/>
    </source>
</evidence>
<dbReference type="Proteomes" id="UP000006315">
    <property type="component" value="Unassembled WGS sequence"/>
</dbReference>
<dbReference type="InterPro" id="IPR001763">
    <property type="entry name" value="Rhodanese-like_dom"/>
</dbReference>
<evidence type="ECO:0000313" key="2">
    <source>
        <dbReference type="EMBL" id="EKN66864.1"/>
    </source>
</evidence>
<dbReference type="STRING" id="1131731.BAZO_10687"/>
<dbReference type="SMART" id="SM00450">
    <property type="entry name" value="RHOD"/>
    <property type="match status" value="1"/>
</dbReference>
<dbReference type="PROSITE" id="PS50206">
    <property type="entry name" value="RHODANESE_3"/>
    <property type="match status" value="1"/>
</dbReference>
<dbReference type="CDD" id="cd00158">
    <property type="entry name" value="RHOD"/>
    <property type="match status" value="1"/>
</dbReference>
<accession>K6DEW8</accession>
<dbReference type="InterPro" id="IPR050229">
    <property type="entry name" value="GlpE_sulfurtransferase"/>
</dbReference>
<proteinExistence type="predicted"/>
<sequence length="98" mass="10898">MKQITAKEVETLINEGKKIDIIDVREDFEVATGKIPGAVHIPIGYIEFRMDELDKSKEYIIVCHSGARSGAVTRFLEGHGFNATNMSGGMVEWEGEIE</sequence>
<gene>
    <name evidence="2" type="ORF">BAZO_10687</name>
</gene>
<dbReference type="EMBL" id="AJLR01000069">
    <property type="protein sequence ID" value="EKN66864.1"/>
    <property type="molecule type" value="Genomic_DNA"/>
</dbReference>
<dbReference type="AlphaFoldDB" id="K6DEW8"/>
<protein>
    <submittedName>
        <fullName evidence="2">Rhodanese-like protein</fullName>
    </submittedName>
</protein>
<organism evidence="2 3">
    <name type="scientific">Schinkia azotoformans LMG 9581</name>
    <dbReference type="NCBI Taxonomy" id="1131731"/>
    <lineage>
        <taxon>Bacteria</taxon>
        <taxon>Bacillati</taxon>
        <taxon>Bacillota</taxon>
        <taxon>Bacilli</taxon>
        <taxon>Bacillales</taxon>
        <taxon>Bacillaceae</taxon>
        <taxon>Calidifontibacillus/Schinkia group</taxon>
        <taxon>Schinkia</taxon>
    </lineage>
</organism>
<dbReference type="Gene3D" id="3.40.250.10">
    <property type="entry name" value="Rhodanese-like domain"/>
    <property type="match status" value="1"/>
</dbReference>
<comment type="caution">
    <text evidence="2">The sequence shown here is derived from an EMBL/GenBank/DDBJ whole genome shotgun (WGS) entry which is preliminary data.</text>
</comment>
<dbReference type="PANTHER" id="PTHR43031:SF17">
    <property type="entry name" value="SULFURTRANSFERASE YTWF-RELATED"/>
    <property type="match status" value="1"/>
</dbReference>
<dbReference type="PANTHER" id="PTHR43031">
    <property type="entry name" value="FAD-DEPENDENT OXIDOREDUCTASE"/>
    <property type="match status" value="1"/>
</dbReference>
<keyword evidence="3" id="KW-1185">Reference proteome</keyword>
<dbReference type="InterPro" id="IPR036873">
    <property type="entry name" value="Rhodanese-like_dom_sf"/>
</dbReference>
<dbReference type="PATRIC" id="fig|1131731.3.peg.2220"/>
<evidence type="ECO:0000313" key="3">
    <source>
        <dbReference type="Proteomes" id="UP000006315"/>
    </source>
</evidence>
<dbReference type="RefSeq" id="WP_003331453.1">
    <property type="nucleotide sequence ID" value="NZ_AJLR01000069.1"/>
</dbReference>
<dbReference type="Pfam" id="PF00581">
    <property type="entry name" value="Rhodanese"/>
    <property type="match status" value="1"/>
</dbReference>
<dbReference type="SUPFAM" id="SSF52821">
    <property type="entry name" value="Rhodanese/Cell cycle control phosphatase"/>
    <property type="match status" value="1"/>
</dbReference>
<name>K6DEW8_SCHAZ</name>
<reference evidence="2 3" key="1">
    <citation type="journal article" date="2012" name="Front. Microbiol.">
        <title>Redundancy and modularity in membrane-associated dissimilatory nitrate reduction in Bacillus.</title>
        <authorList>
            <person name="Heylen K."/>
            <person name="Keltjens J."/>
        </authorList>
    </citation>
    <scope>NUCLEOTIDE SEQUENCE [LARGE SCALE GENOMIC DNA]</scope>
    <source>
        <strain evidence="2 3">LMG 9581</strain>
    </source>
</reference>
<feature type="domain" description="Rhodanese" evidence="1">
    <location>
        <begin position="15"/>
        <end position="98"/>
    </location>
</feature>